<gene>
    <name evidence="2" type="ORF">I551_4722</name>
</gene>
<reference evidence="2 3" key="1">
    <citation type="submission" date="2014-01" db="EMBL/GenBank/DDBJ databases">
        <authorList>
            <person name="Dobos K."/>
            <person name="Lenaerts A."/>
            <person name="Ordway D."/>
            <person name="DeGroote M.A."/>
            <person name="Parker T."/>
            <person name="Sizemore C."/>
            <person name="Tallon L.J."/>
            <person name="Sadzewicz L.K."/>
            <person name="Sengamalay N."/>
            <person name="Fraser C.M."/>
            <person name="Hine E."/>
            <person name="Shefchek K.A."/>
            <person name="Das S.P."/>
            <person name="Tettelin H."/>
        </authorList>
    </citation>
    <scope>NUCLEOTIDE SEQUENCE [LARGE SCALE GENOMIC DNA]</scope>
    <source>
        <strain evidence="2 3">Harvey</strain>
    </source>
</reference>
<accession>A0ABN0QVX6</accession>
<name>A0ABN0QVX6_MYCUL</name>
<dbReference type="EMBL" id="JAOL01000133">
    <property type="protein sequence ID" value="EUA88809.1"/>
    <property type="molecule type" value="Genomic_DNA"/>
</dbReference>
<evidence type="ECO:0000256" key="1">
    <source>
        <dbReference type="SAM" id="MobiDB-lite"/>
    </source>
</evidence>
<keyword evidence="3" id="KW-1185">Reference proteome</keyword>
<comment type="caution">
    <text evidence="2">The sequence shown here is derived from an EMBL/GenBank/DDBJ whole genome shotgun (WGS) entry which is preliminary data.</text>
</comment>
<sequence>MIERAPSAGRDGEPQPTTQTSSADTMPASIPTRVTGQT</sequence>
<organism evidence="2 3">
    <name type="scientific">Mycobacterium ulcerans str. Harvey</name>
    <dbReference type="NCBI Taxonomy" id="1299332"/>
    <lineage>
        <taxon>Bacteria</taxon>
        <taxon>Bacillati</taxon>
        <taxon>Actinomycetota</taxon>
        <taxon>Actinomycetes</taxon>
        <taxon>Mycobacteriales</taxon>
        <taxon>Mycobacteriaceae</taxon>
        <taxon>Mycobacterium</taxon>
        <taxon>Mycobacterium ulcerans group</taxon>
    </lineage>
</organism>
<dbReference type="Proteomes" id="UP000020681">
    <property type="component" value="Unassembled WGS sequence"/>
</dbReference>
<evidence type="ECO:0000313" key="2">
    <source>
        <dbReference type="EMBL" id="EUA88809.1"/>
    </source>
</evidence>
<feature type="region of interest" description="Disordered" evidence="1">
    <location>
        <begin position="1"/>
        <end position="38"/>
    </location>
</feature>
<evidence type="ECO:0000313" key="3">
    <source>
        <dbReference type="Proteomes" id="UP000020681"/>
    </source>
</evidence>
<proteinExistence type="predicted"/>
<feature type="compositionally biased region" description="Polar residues" evidence="1">
    <location>
        <begin position="15"/>
        <end position="24"/>
    </location>
</feature>
<protein>
    <submittedName>
        <fullName evidence="2">Uncharacterized protein</fullName>
    </submittedName>
</protein>